<feature type="compositionally biased region" description="Pro residues" evidence="1">
    <location>
        <begin position="178"/>
        <end position="188"/>
    </location>
</feature>
<feature type="compositionally biased region" description="Low complexity" evidence="1">
    <location>
        <begin position="167"/>
        <end position="177"/>
    </location>
</feature>
<evidence type="ECO:0000313" key="3">
    <source>
        <dbReference type="Proteomes" id="UP001281003"/>
    </source>
</evidence>
<accession>A0AAE0U0E5</accession>
<comment type="caution">
    <text evidence="2">The sequence shown here is derived from an EMBL/GenBank/DDBJ whole genome shotgun (WGS) entry which is preliminary data.</text>
</comment>
<evidence type="ECO:0000256" key="1">
    <source>
        <dbReference type="SAM" id="MobiDB-lite"/>
    </source>
</evidence>
<keyword evidence="3" id="KW-1185">Reference proteome</keyword>
<proteinExistence type="predicted"/>
<feature type="region of interest" description="Disordered" evidence="1">
    <location>
        <begin position="74"/>
        <end position="188"/>
    </location>
</feature>
<protein>
    <submittedName>
        <fullName evidence="2">Uncharacterized protein</fullName>
    </submittedName>
</protein>
<dbReference type="EMBL" id="JAUTDP010000021">
    <property type="protein sequence ID" value="KAK3386241.1"/>
    <property type="molecule type" value="Genomic_DNA"/>
</dbReference>
<reference evidence="2" key="1">
    <citation type="journal article" date="2023" name="Mol. Phylogenet. Evol.">
        <title>Genome-scale phylogeny and comparative genomics of the fungal order Sordariales.</title>
        <authorList>
            <person name="Hensen N."/>
            <person name="Bonometti L."/>
            <person name="Westerberg I."/>
            <person name="Brannstrom I.O."/>
            <person name="Guillou S."/>
            <person name="Cros-Aarteil S."/>
            <person name="Calhoun S."/>
            <person name="Haridas S."/>
            <person name="Kuo A."/>
            <person name="Mondo S."/>
            <person name="Pangilinan J."/>
            <person name="Riley R."/>
            <person name="LaButti K."/>
            <person name="Andreopoulos B."/>
            <person name="Lipzen A."/>
            <person name="Chen C."/>
            <person name="Yan M."/>
            <person name="Daum C."/>
            <person name="Ng V."/>
            <person name="Clum A."/>
            <person name="Steindorff A."/>
            <person name="Ohm R.A."/>
            <person name="Martin F."/>
            <person name="Silar P."/>
            <person name="Natvig D.O."/>
            <person name="Lalanne C."/>
            <person name="Gautier V."/>
            <person name="Ament-Velasquez S.L."/>
            <person name="Kruys A."/>
            <person name="Hutchinson M.I."/>
            <person name="Powell A.J."/>
            <person name="Barry K."/>
            <person name="Miller A.N."/>
            <person name="Grigoriev I.V."/>
            <person name="Debuchy R."/>
            <person name="Gladieux P."/>
            <person name="Hiltunen Thoren M."/>
            <person name="Johannesson H."/>
        </authorList>
    </citation>
    <scope>NUCLEOTIDE SEQUENCE</scope>
    <source>
        <strain evidence="2">FGSC 1904</strain>
    </source>
</reference>
<organism evidence="2 3">
    <name type="scientific">Sordaria brevicollis</name>
    <dbReference type="NCBI Taxonomy" id="83679"/>
    <lineage>
        <taxon>Eukaryota</taxon>
        <taxon>Fungi</taxon>
        <taxon>Dikarya</taxon>
        <taxon>Ascomycota</taxon>
        <taxon>Pezizomycotina</taxon>
        <taxon>Sordariomycetes</taxon>
        <taxon>Sordariomycetidae</taxon>
        <taxon>Sordariales</taxon>
        <taxon>Sordariaceae</taxon>
        <taxon>Sordaria</taxon>
    </lineage>
</organism>
<feature type="compositionally biased region" description="Pro residues" evidence="1">
    <location>
        <begin position="145"/>
        <end position="166"/>
    </location>
</feature>
<gene>
    <name evidence="2" type="ORF">B0T20DRAFT_511858</name>
</gene>
<name>A0AAE0U0E5_SORBR</name>
<sequence>MHLKDLSINLPHKPTATLSISALFPGTSHPDFADCPDITSLPPSSTLLVFLNGLILPKSSWNECVGRFLRIREKRRRGSTSSSSSSDTGSGSNATKPKPGTTTGGEHGPASSVKPEQEETATEIPNILLYDRYGQGTSSADPSSPSSPSPSLNPPPTTTPPSPPSPTCTTSSSTSQPPTSPTPSPPST</sequence>
<dbReference type="Proteomes" id="UP001281003">
    <property type="component" value="Unassembled WGS sequence"/>
</dbReference>
<evidence type="ECO:0000313" key="2">
    <source>
        <dbReference type="EMBL" id="KAK3386241.1"/>
    </source>
</evidence>
<dbReference type="AlphaFoldDB" id="A0AAE0U0E5"/>
<feature type="compositionally biased region" description="Low complexity" evidence="1">
    <location>
        <begin position="79"/>
        <end position="101"/>
    </location>
</feature>
<reference evidence="2" key="2">
    <citation type="submission" date="2023-07" db="EMBL/GenBank/DDBJ databases">
        <authorList>
            <consortium name="Lawrence Berkeley National Laboratory"/>
            <person name="Haridas S."/>
            <person name="Hensen N."/>
            <person name="Bonometti L."/>
            <person name="Westerberg I."/>
            <person name="Brannstrom I.O."/>
            <person name="Guillou S."/>
            <person name="Cros-Aarteil S."/>
            <person name="Calhoun S."/>
            <person name="Kuo A."/>
            <person name="Mondo S."/>
            <person name="Pangilinan J."/>
            <person name="Riley R."/>
            <person name="LaButti K."/>
            <person name="Andreopoulos B."/>
            <person name="Lipzen A."/>
            <person name="Chen C."/>
            <person name="Yanf M."/>
            <person name="Daum C."/>
            <person name="Ng V."/>
            <person name="Clum A."/>
            <person name="Steindorff A."/>
            <person name="Ohm R."/>
            <person name="Martin F."/>
            <person name="Silar P."/>
            <person name="Natvig D."/>
            <person name="Lalanne C."/>
            <person name="Gautier V."/>
            <person name="Ament-velasquez S.L."/>
            <person name="Kruys A."/>
            <person name="Hutchinson M.I."/>
            <person name="Powell A.J."/>
            <person name="Barry K."/>
            <person name="Miller A.N."/>
            <person name="Grigoriev I.V."/>
            <person name="Debuchy R."/>
            <person name="Gladieux P."/>
            <person name="Thoren M.H."/>
            <person name="Johannesson H."/>
        </authorList>
    </citation>
    <scope>NUCLEOTIDE SEQUENCE</scope>
    <source>
        <strain evidence="2">FGSC 1904</strain>
    </source>
</reference>